<evidence type="ECO:0000256" key="1">
    <source>
        <dbReference type="ARBA" id="ARBA00001579"/>
    </source>
</evidence>
<dbReference type="PROSITE" id="PS00600">
    <property type="entry name" value="AA_TRANSFER_CLASS_3"/>
    <property type="match status" value="1"/>
</dbReference>
<evidence type="ECO:0000256" key="4">
    <source>
        <dbReference type="ARBA" id="ARBA00008981"/>
    </source>
</evidence>
<dbReference type="PANTHER" id="PTHR43713">
    <property type="entry name" value="GLUTAMATE-1-SEMIALDEHYDE 2,1-AMINOMUTASE"/>
    <property type="match status" value="1"/>
</dbReference>
<reference evidence="10 11" key="1">
    <citation type="submission" date="2016-08" db="EMBL/GenBank/DDBJ databases">
        <authorList>
            <person name="Loux V."/>
            <person name="Rue O."/>
        </authorList>
    </citation>
    <scope>NUCLEOTIDE SEQUENCE [LARGE SCALE GENOMIC DNA]</scope>
    <source>
        <strain evidence="10 11">AFSSA_08CEB44bac</strain>
    </source>
</reference>
<keyword evidence="8 9" id="KW-0627">Porphyrin biosynthesis</keyword>
<dbReference type="CDD" id="cd00610">
    <property type="entry name" value="OAT_like"/>
    <property type="match status" value="1"/>
</dbReference>
<evidence type="ECO:0000256" key="3">
    <source>
        <dbReference type="ARBA" id="ARBA00004819"/>
    </source>
</evidence>
<dbReference type="InterPro" id="IPR049704">
    <property type="entry name" value="Aminotrans_3_PPA_site"/>
</dbReference>
<dbReference type="HAMAP" id="MF_00375">
    <property type="entry name" value="HemL_aminotrans_3"/>
    <property type="match status" value="1"/>
</dbReference>
<name>A0AAX2CCF0_9BACI</name>
<dbReference type="InterPro" id="IPR005814">
    <property type="entry name" value="Aminotrans_3"/>
</dbReference>
<evidence type="ECO:0000256" key="8">
    <source>
        <dbReference type="ARBA" id="ARBA00023244"/>
    </source>
</evidence>
<dbReference type="GO" id="GO:0005737">
    <property type="term" value="C:cytoplasm"/>
    <property type="evidence" value="ECO:0007669"/>
    <property type="project" value="UniProtKB-SubCell"/>
</dbReference>
<accession>A0AAX2CCF0</accession>
<comment type="subcellular location">
    <subcellularLocation>
        <location evidence="9">Cytoplasm</location>
    </subcellularLocation>
</comment>
<evidence type="ECO:0000313" key="11">
    <source>
        <dbReference type="Proteomes" id="UP000242164"/>
    </source>
</evidence>
<gene>
    <name evidence="9" type="primary">hemL</name>
    <name evidence="10" type="ORF">BCB44BAC_00505</name>
</gene>
<sequence>MNFTKSEALHKEALEHIVGGVNSPSRSFKAVGGGSPVAMERGKGAYFWDVDGNKYIDYLAAYGPIITGHAHPHVTKAIKTAAENGVLYGTPTALEVKFAKMLKEAMPALDKVRFVNSGTEAVMTTIRVARAYTGRTKIMKFAGCYHGHSDLVLVAAGSGPSTLGTPDSAGVPQSIAEEVITVPFNNVETLKEALDKWGHEVAAILVEPIVGNFGIVEPKPGFLEQVNELAHAAGALVIYDEVITAFRFMYGGAQDLLGVTPDLTALGKIIGGGLPIGAYGGKKEIMEQVAPLGPAYQAGTMAGNPASMSAGIACLEVLKQEGVYEKLDKLGAMLEKGILEQAQKHNINITVNRLKGALTVYFTTNTIEDYDGAQNTDGEMFGKFFKLMLKEGINLAPSKYEAWFLTTEHTAEDIEYTIEAVGRAFAALAK</sequence>
<dbReference type="GO" id="GO:0008483">
    <property type="term" value="F:transaminase activity"/>
    <property type="evidence" value="ECO:0007669"/>
    <property type="project" value="InterPro"/>
</dbReference>
<proteinExistence type="inferred from homology"/>
<dbReference type="InterPro" id="IPR004639">
    <property type="entry name" value="4pyrrol_synth_GluAld_NH2Trfase"/>
</dbReference>
<dbReference type="EMBL" id="FMIK01000014">
    <property type="protein sequence ID" value="SCL84155.1"/>
    <property type="molecule type" value="Genomic_DNA"/>
</dbReference>
<comment type="catalytic activity">
    <reaction evidence="1 9">
        <text>(S)-4-amino-5-oxopentanoate = 5-aminolevulinate</text>
        <dbReference type="Rhea" id="RHEA:14265"/>
        <dbReference type="ChEBI" id="CHEBI:57501"/>
        <dbReference type="ChEBI" id="CHEBI:356416"/>
        <dbReference type="EC" id="5.4.3.8"/>
    </reaction>
</comment>
<keyword evidence="6 9" id="KW-0663">Pyridoxal phosphate</keyword>
<dbReference type="EC" id="5.4.3.8" evidence="9"/>
<organism evidence="10 11">
    <name type="scientific">Bacillus cytotoxicus</name>
    <dbReference type="NCBI Taxonomy" id="580165"/>
    <lineage>
        <taxon>Bacteria</taxon>
        <taxon>Bacillati</taxon>
        <taxon>Bacillota</taxon>
        <taxon>Bacilli</taxon>
        <taxon>Bacillales</taxon>
        <taxon>Bacillaceae</taxon>
        <taxon>Bacillus</taxon>
        <taxon>Bacillus cereus group</taxon>
    </lineage>
</organism>
<dbReference type="FunFam" id="3.40.640.10:FF:000021">
    <property type="entry name" value="Glutamate-1-semialdehyde 2,1-aminomutase"/>
    <property type="match status" value="1"/>
</dbReference>
<dbReference type="PANTHER" id="PTHR43713:SF1">
    <property type="entry name" value="GLUTAMATE-1-SEMIALDEHYDE 2,1-AMINOMUTASE 2"/>
    <property type="match status" value="1"/>
</dbReference>
<dbReference type="Proteomes" id="UP000242164">
    <property type="component" value="Unassembled WGS sequence"/>
</dbReference>
<dbReference type="InterPro" id="IPR015421">
    <property type="entry name" value="PyrdxlP-dep_Trfase_major"/>
</dbReference>
<evidence type="ECO:0000256" key="7">
    <source>
        <dbReference type="ARBA" id="ARBA00023235"/>
    </source>
</evidence>
<dbReference type="SUPFAM" id="SSF53383">
    <property type="entry name" value="PLP-dependent transferases"/>
    <property type="match status" value="1"/>
</dbReference>
<evidence type="ECO:0000256" key="6">
    <source>
        <dbReference type="ARBA" id="ARBA00022898"/>
    </source>
</evidence>
<comment type="subunit">
    <text evidence="9">Homodimer.</text>
</comment>
<dbReference type="NCBIfam" id="NF009055">
    <property type="entry name" value="PRK12389.1"/>
    <property type="match status" value="1"/>
</dbReference>
<dbReference type="NCBIfam" id="NF000818">
    <property type="entry name" value="PRK00062.1"/>
    <property type="match status" value="1"/>
</dbReference>
<protein>
    <recommendedName>
        <fullName evidence="9">Glutamate-1-semialdehyde 2,1-aminomutase</fullName>
        <shortName evidence="9">GSA</shortName>
        <ecNumber evidence="9">5.4.3.8</ecNumber>
    </recommendedName>
    <alternativeName>
        <fullName evidence="9">Glutamate-1-semialdehyde aminotransferase</fullName>
        <shortName evidence="9">GSA-AT</shortName>
    </alternativeName>
</protein>
<keyword evidence="7 9" id="KW-0413">Isomerase</keyword>
<dbReference type="GO" id="GO:0042286">
    <property type="term" value="F:glutamate-1-semialdehyde 2,1-aminomutase activity"/>
    <property type="evidence" value="ECO:0007669"/>
    <property type="project" value="UniProtKB-UniRule"/>
</dbReference>
<feature type="modified residue" description="N6-(pyridoxal phosphate)lysine" evidence="9">
    <location>
        <position position="268"/>
    </location>
</feature>
<comment type="cofactor">
    <cofactor evidence="2 9">
        <name>pyridoxal 5'-phosphate</name>
        <dbReference type="ChEBI" id="CHEBI:597326"/>
    </cofactor>
</comment>
<evidence type="ECO:0000256" key="2">
    <source>
        <dbReference type="ARBA" id="ARBA00001933"/>
    </source>
</evidence>
<evidence type="ECO:0000256" key="9">
    <source>
        <dbReference type="HAMAP-Rule" id="MF_00375"/>
    </source>
</evidence>
<dbReference type="Gene3D" id="3.40.640.10">
    <property type="entry name" value="Type I PLP-dependent aspartate aminotransferase-like (Major domain)"/>
    <property type="match status" value="1"/>
</dbReference>
<dbReference type="InterPro" id="IPR015424">
    <property type="entry name" value="PyrdxlP-dep_Trfase"/>
</dbReference>
<dbReference type="Gene3D" id="3.90.1150.10">
    <property type="entry name" value="Aspartate Aminotransferase, domain 1"/>
    <property type="match status" value="1"/>
</dbReference>
<dbReference type="GO" id="GO:0030170">
    <property type="term" value="F:pyridoxal phosphate binding"/>
    <property type="evidence" value="ECO:0007669"/>
    <property type="project" value="InterPro"/>
</dbReference>
<evidence type="ECO:0000256" key="5">
    <source>
        <dbReference type="ARBA" id="ARBA00022490"/>
    </source>
</evidence>
<evidence type="ECO:0000313" key="10">
    <source>
        <dbReference type="EMBL" id="SCL84155.1"/>
    </source>
</evidence>
<comment type="pathway">
    <text evidence="3">Porphyrin-containing compound metabolism; protoporphyrin-IX biosynthesis; 5-aminolevulinate from L-glutamyl-tRNA(Glu): step 2/2.</text>
</comment>
<dbReference type="NCBIfam" id="TIGR00713">
    <property type="entry name" value="hemL"/>
    <property type="match status" value="1"/>
</dbReference>
<comment type="caution">
    <text evidence="10">The sequence shown here is derived from an EMBL/GenBank/DDBJ whole genome shotgun (WGS) entry which is preliminary data.</text>
</comment>
<keyword evidence="5 9" id="KW-0963">Cytoplasm</keyword>
<dbReference type="AlphaFoldDB" id="A0AAX2CCF0"/>
<dbReference type="Pfam" id="PF00202">
    <property type="entry name" value="Aminotran_3"/>
    <property type="match status" value="1"/>
</dbReference>
<dbReference type="GO" id="GO:0006782">
    <property type="term" value="P:protoporphyrinogen IX biosynthetic process"/>
    <property type="evidence" value="ECO:0007669"/>
    <property type="project" value="UniProtKB-UniRule"/>
</dbReference>
<comment type="similarity">
    <text evidence="4 9">Belongs to the class-III pyridoxal-phosphate-dependent aminotransferase family. HemL subfamily.</text>
</comment>
<dbReference type="InterPro" id="IPR015422">
    <property type="entry name" value="PyrdxlP-dep_Trfase_small"/>
</dbReference>